<evidence type="ECO:0000313" key="2">
    <source>
        <dbReference type="Proteomes" id="UP000565715"/>
    </source>
</evidence>
<name>A0A846XF92_9NOCA</name>
<dbReference type="AlphaFoldDB" id="A0A846XF92"/>
<dbReference type="Proteomes" id="UP000565715">
    <property type="component" value="Unassembled WGS sequence"/>
</dbReference>
<evidence type="ECO:0008006" key="3">
    <source>
        <dbReference type="Google" id="ProtNLM"/>
    </source>
</evidence>
<accession>A0A846XF92</accession>
<comment type="caution">
    <text evidence="1">The sequence shown here is derived from an EMBL/GenBank/DDBJ whole genome shotgun (WGS) entry which is preliminary data.</text>
</comment>
<keyword evidence="2" id="KW-1185">Reference proteome</keyword>
<organism evidence="1 2">
    <name type="scientific">Nocardia speluncae</name>
    <dbReference type="NCBI Taxonomy" id="419477"/>
    <lineage>
        <taxon>Bacteria</taxon>
        <taxon>Bacillati</taxon>
        <taxon>Actinomycetota</taxon>
        <taxon>Actinomycetes</taxon>
        <taxon>Mycobacteriales</taxon>
        <taxon>Nocardiaceae</taxon>
        <taxon>Nocardia</taxon>
    </lineage>
</organism>
<proteinExistence type="predicted"/>
<sequence length="74" mass="8374">MPDPIETPAARRRIRGELFGAGGLSKAETERIWLPFDIWLLVATAYLPYARARPWPAVQTAGTLLLVHLLFTNW</sequence>
<gene>
    <name evidence="1" type="ORF">HGA13_09875</name>
</gene>
<reference evidence="1 2" key="1">
    <citation type="submission" date="2020-04" db="EMBL/GenBank/DDBJ databases">
        <title>MicrobeNet Type strains.</title>
        <authorList>
            <person name="Nicholson A.C."/>
        </authorList>
    </citation>
    <scope>NUCLEOTIDE SEQUENCE [LARGE SCALE GENOMIC DNA]</scope>
    <source>
        <strain evidence="1 2">DSM 45078</strain>
    </source>
</reference>
<evidence type="ECO:0000313" key="1">
    <source>
        <dbReference type="EMBL" id="NKY33376.1"/>
    </source>
</evidence>
<dbReference type="EMBL" id="JAAXOO010000002">
    <property type="protein sequence ID" value="NKY33376.1"/>
    <property type="molecule type" value="Genomic_DNA"/>
</dbReference>
<protein>
    <recommendedName>
        <fullName evidence="3">Fatty acid desaturase</fullName>
    </recommendedName>
</protein>